<sequence>MMSLFNLALFKNTVKSNLVISKASLLIFLGFFILSIIESSIGYICIVAFVLSSVILTTAYPCIIQGYFIDKTKSTLLKSLPLDTRCIWFTNYLSGYLIVLVTLLIEGIGLILLSLIEKNNYFFDLSTSTGWRFILMIFVLLFIYYTIVFLFSSIAGNRLGQVVFSIFGYTFPVIILISLILFTTYLVPCHTDLILQYSSLLFPIVSAMEYIQDGSNLIILFHVFVALIFLLLSYFVYKNRDDEYIGEPLVYSEITLFFKAGVILGITTLVFYLIVGLGKLDISLDSNSIILLLLIYLIIGIIVGIVVETIFENQYIYRKITIYAVILIVSFLMNYFVANNIYERSIDSILEESNVIGLMYDNYSIYGGIEFKDTDLNDLVNWLDNNRENIKRNNGYNENNLISLHIYDEAGSNSNAYTYTFTKQGIYEYFNQRKNDYFNDLVGNFRNEKYLNVYFDDKNYYLNANQVNKLYQMCKNQSLKIQDYFNEDVINLIDFEGKSYFIKDNDEVKEFIINECSGQTELINKCDEFLDDENNYLDINNSLIKNYIEENYDIKNINDLYFTGYQMLGFDETKVSYSLELSATSEEDSYSGNVIIDLKEVDNEIVIASIGGGE</sequence>
<keyword evidence="1" id="KW-0812">Transmembrane</keyword>
<accession>B1BZT4</accession>
<protein>
    <submittedName>
        <fullName evidence="2">Uncharacterized protein</fullName>
    </submittedName>
</protein>
<evidence type="ECO:0000313" key="2">
    <source>
        <dbReference type="EMBL" id="EDS75931.1"/>
    </source>
</evidence>
<reference evidence="2" key="1">
    <citation type="submission" date="2008-02" db="EMBL/GenBank/DDBJ databases">
        <authorList>
            <person name="Fulton L."/>
            <person name="Clifton S."/>
            <person name="Fulton B."/>
            <person name="Xu J."/>
            <person name="Minx P."/>
            <person name="Pepin K.H."/>
            <person name="Johnson M."/>
            <person name="Thiruvilangam P."/>
            <person name="Bhonagiri V."/>
            <person name="Nash W.E."/>
            <person name="Mardis E.R."/>
            <person name="Wilson R.K."/>
        </authorList>
    </citation>
    <scope>NUCLEOTIDE SEQUENCE [LARGE SCALE GENOMIC DNA]</scope>
    <source>
        <strain evidence="2">DSM 1552</strain>
    </source>
</reference>
<dbReference type="HOGENOM" id="CLU_029520_0_0_9"/>
<comment type="caution">
    <text evidence="2">The sequence shown here is derived from an EMBL/GenBank/DDBJ whole genome shotgun (WGS) entry which is preliminary data.</text>
</comment>
<keyword evidence="1" id="KW-1133">Transmembrane helix</keyword>
<feature type="transmembrane region" description="Helical" evidence="1">
    <location>
        <begin position="166"/>
        <end position="187"/>
    </location>
</feature>
<feature type="transmembrane region" description="Helical" evidence="1">
    <location>
        <begin position="89"/>
        <end position="113"/>
    </location>
</feature>
<feature type="transmembrane region" description="Helical" evidence="1">
    <location>
        <begin position="289"/>
        <end position="311"/>
    </location>
</feature>
<feature type="transmembrane region" description="Helical" evidence="1">
    <location>
        <begin position="44"/>
        <end position="69"/>
    </location>
</feature>
<name>B1BZT4_9FIRM</name>
<feature type="transmembrane region" description="Helical" evidence="1">
    <location>
        <begin position="256"/>
        <end position="277"/>
    </location>
</feature>
<dbReference type="EMBL" id="ABIK02000004">
    <property type="protein sequence ID" value="EDS75931.1"/>
    <property type="molecule type" value="Genomic_DNA"/>
</dbReference>
<dbReference type="AlphaFoldDB" id="B1BZT4"/>
<gene>
    <name evidence="2" type="ORF">CLOSPI_00461</name>
</gene>
<proteinExistence type="predicted"/>
<dbReference type="Proteomes" id="UP000004910">
    <property type="component" value="Unassembled WGS sequence"/>
</dbReference>
<dbReference type="STRING" id="428126.CLOSPI_00461"/>
<reference evidence="2" key="2">
    <citation type="submission" date="2014-06" db="EMBL/GenBank/DDBJ databases">
        <title>Draft genome sequence of Clostridium spiroforme (DSM 1552).</title>
        <authorList>
            <person name="Sudarsanam P."/>
            <person name="Ley R."/>
            <person name="Guruge J."/>
            <person name="Turnbaugh P.J."/>
            <person name="Mahowald M."/>
            <person name="Liep D."/>
            <person name="Gordon J."/>
        </authorList>
    </citation>
    <scope>NUCLEOTIDE SEQUENCE</scope>
    <source>
        <strain evidence="2">DSM 1552</strain>
    </source>
</reference>
<feature type="transmembrane region" description="Helical" evidence="1">
    <location>
        <begin position="20"/>
        <end position="37"/>
    </location>
</feature>
<feature type="transmembrane region" description="Helical" evidence="1">
    <location>
        <begin position="320"/>
        <end position="338"/>
    </location>
</feature>
<keyword evidence="1" id="KW-0472">Membrane</keyword>
<feature type="transmembrane region" description="Helical" evidence="1">
    <location>
        <begin position="133"/>
        <end position="154"/>
    </location>
</feature>
<feature type="transmembrane region" description="Helical" evidence="1">
    <location>
        <begin position="217"/>
        <end position="236"/>
    </location>
</feature>
<organism evidence="2 3">
    <name type="scientific">Thomasclavelia spiroformis DSM 1552</name>
    <dbReference type="NCBI Taxonomy" id="428126"/>
    <lineage>
        <taxon>Bacteria</taxon>
        <taxon>Bacillati</taxon>
        <taxon>Bacillota</taxon>
        <taxon>Erysipelotrichia</taxon>
        <taxon>Erysipelotrichales</taxon>
        <taxon>Coprobacillaceae</taxon>
        <taxon>Thomasclavelia</taxon>
    </lineage>
</organism>
<evidence type="ECO:0000313" key="3">
    <source>
        <dbReference type="Proteomes" id="UP000004910"/>
    </source>
</evidence>
<keyword evidence="3" id="KW-1185">Reference proteome</keyword>
<evidence type="ECO:0000256" key="1">
    <source>
        <dbReference type="SAM" id="Phobius"/>
    </source>
</evidence>